<proteinExistence type="predicted"/>
<dbReference type="AlphaFoldDB" id="A0A7W6G3H9"/>
<evidence type="ECO:0000256" key="1">
    <source>
        <dbReference type="SAM" id="Phobius"/>
    </source>
</evidence>
<evidence type="ECO:0000313" key="3">
    <source>
        <dbReference type="Proteomes" id="UP000565286"/>
    </source>
</evidence>
<gene>
    <name evidence="2" type="ORF">GGQ73_003860</name>
</gene>
<keyword evidence="1" id="KW-1133">Transmembrane helix</keyword>
<name>A0A7W6G3H9_9HYPH</name>
<dbReference type="EMBL" id="JACIDV010000013">
    <property type="protein sequence ID" value="MBB3947887.1"/>
    <property type="molecule type" value="Genomic_DNA"/>
</dbReference>
<accession>A0A7W6G3H9</accession>
<keyword evidence="1" id="KW-0812">Transmembrane</keyword>
<keyword evidence="3" id="KW-1185">Reference proteome</keyword>
<dbReference type="InterPro" id="IPR010718">
    <property type="entry name" value="DUF1294"/>
</dbReference>
<keyword evidence="1" id="KW-0472">Membrane</keyword>
<reference evidence="2 3" key="1">
    <citation type="submission" date="2020-08" db="EMBL/GenBank/DDBJ databases">
        <title>Genomic Encyclopedia of Type Strains, Phase IV (KMG-IV): sequencing the most valuable type-strain genomes for metagenomic binning, comparative biology and taxonomic classification.</title>
        <authorList>
            <person name="Goeker M."/>
        </authorList>
    </citation>
    <scope>NUCLEOTIDE SEQUENCE [LARGE SCALE GENOMIC DNA]</scope>
    <source>
        <strain evidence="2 3">DSM 26438</strain>
    </source>
</reference>
<evidence type="ECO:0000313" key="2">
    <source>
        <dbReference type="EMBL" id="MBB3947887.1"/>
    </source>
</evidence>
<sequence>MMILVSALAAYLAFNIIVFLIYGWDKKAARRVEWRVRESVLLWLAFLGGSLGAVLAQQLLRHKTRKQPFRTYLISIIVLQVVLCGSLVIMPHWLEAALSTVNQNSKP</sequence>
<dbReference type="Pfam" id="PF06961">
    <property type="entry name" value="DUF1294"/>
    <property type="match status" value="1"/>
</dbReference>
<dbReference type="Proteomes" id="UP000565286">
    <property type="component" value="Unassembled WGS sequence"/>
</dbReference>
<comment type="caution">
    <text evidence="2">The sequence shown here is derived from an EMBL/GenBank/DDBJ whole genome shotgun (WGS) entry which is preliminary data.</text>
</comment>
<protein>
    <submittedName>
        <fullName evidence="2">Uncharacterized membrane protein YsdA (DUF1294 family)</fullName>
    </submittedName>
</protein>
<feature type="transmembrane region" description="Helical" evidence="1">
    <location>
        <begin position="72"/>
        <end position="94"/>
    </location>
</feature>
<feature type="transmembrane region" description="Helical" evidence="1">
    <location>
        <begin position="39"/>
        <end position="60"/>
    </location>
</feature>
<organism evidence="2 3">
    <name type="scientific">Rhizobium skierniewicense</name>
    <dbReference type="NCBI Taxonomy" id="984260"/>
    <lineage>
        <taxon>Bacteria</taxon>
        <taxon>Pseudomonadati</taxon>
        <taxon>Pseudomonadota</taxon>
        <taxon>Alphaproteobacteria</taxon>
        <taxon>Hyphomicrobiales</taxon>
        <taxon>Rhizobiaceae</taxon>
        <taxon>Rhizobium/Agrobacterium group</taxon>
        <taxon>Rhizobium</taxon>
    </lineage>
</organism>